<dbReference type="PROSITE" id="PS50922">
    <property type="entry name" value="TLC"/>
    <property type="match status" value="1"/>
</dbReference>
<keyword evidence="4 8" id="KW-1133">Transmembrane helix</keyword>
<evidence type="ECO:0000256" key="1">
    <source>
        <dbReference type="ARBA" id="ARBA00004141"/>
    </source>
</evidence>
<feature type="transmembrane region" description="Helical" evidence="8">
    <location>
        <begin position="58"/>
        <end position="78"/>
    </location>
</feature>
<keyword evidence="11" id="KW-1185">Reference proteome</keyword>
<evidence type="ECO:0000313" key="10">
    <source>
        <dbReference type="EMBL" id="KAG0269765.1"/>
    </source>
</evidence>
<comment type="caution">
    <text evidence="10">The sequence shown here is derived from an EMBL/GenBank/DDBJ whole genome shotgun (WGS) entry which is preliminary data.</text>
</comment>
<evidence type="ECO:0000256" key="5">
    <source>
        <dbReference type="ARBA" id="ARBA00023136"/>
    </source>
</evidence>
<evidence type="ECO:0000256" key="8">
    <source>
        <dbReference type="SAM" id="Phobius"/>
    </source>
</evidence>
<evidence type="ECO:0000259" key="9">
    <source>
        <dbReference type="PROSITE" id="PS50922"/>
    </source>
</evidence>
<proteinExistence type="inferred from homology"/>
<evidence type="ECO:0000256" key="3">
    <source>
        <dbReference type="ARBA" id="ARBA00022692"/>
    </source>
</evidence>
<keyword evidence="5 6" id="KW-0472">Membrane</keyword>
<protein>
    <submittedName>
        <fullName evidence="10">Sphingosine N-acyltransferase lag1</fullName>
    </submittedName>
</protein>
<dbReference type="InterPro" id="IPR006634">
    <property type="entry name" value="TLC-dom"/>
</dbReference>
<comment type="similarity">
    <text evidence="2">Belongs to the sphingosine N-acyltransferase family.</text>
</comment>
<evidence type="ECO:0000256" key="4">
    <source>
        <dbReference type="ARBA" id="ARBA00022989"/>
    </source>
</evidence>
<feature type="transmembrane region" description="Helical" evidence="8">
    <location>
        <begin position="200"/>
        <end position="217"/>
    </location>
</feature>
<feature type="transmembrane region" description="Helical" evidence="8">
    <location>
        <begin position="113"/>
        <end position="135"/>
    </location>
</feature>
<feature type="compositionally biased region" description="Polar residues" evidence="7">
    <location>
        <begin position="1"/>
        <end position="16"/>
    </location>
</feature>
<organism evidence="10 11">
    <name type="scientific">Actinomortierella ambigua</name>
    <dbReference type="NCBI Taxonomy" id="1343610"/>
    <lineage>
        <taxon>Eukaryota</taxon>
        <taxon>Fungi</taxon>
        <taxon>Fungi incertae sedis</taxon>
        <taxon>Mucoromycota</taxon>
        <taxon>Mortierellomycotina</taxon>
        <taxon>Mortierellomycetes</taxon>
        <taxon>Mortierellales</taxon>
        <taxon>Mortierellaceae</taxon>
        <taxon>Actinomortierella</taxon>
    </lineage>
</organism>
<evidence type="ECO:0000313" key="11">
    <source>
        <dbReference type="Proteomes" id="UP000807716"/>
    </source>
</evidence>
<dbReference type="AlphaFoldDB" id="A0A9P6UCZ3"/>
<reference evidence="10" key="1">
    <citation type="journal article" date="2020" name="Fungal Divers.">
        <title>Resolving the Mortierellaceae phylogeny through synthesis of multi-gene phylogenetics and phylogenomics.</title>
        <authorList>
            <person name="Vandepol N."/>
            <person name="Liber J."/>
            <person name="Desiro A."/>
            <person name="Na H."/>
            <person name="Kennedy M."/>
            <person name="Barry K."/>
            <person name="Grigoriev I.V."/>
            <person name="Miller A.N."/>
            <person name="O'Donnell K."/>
            <person name="Stajich J.E."/>
            <person name="Bonito G."/>
        </authorList>
    </citation>
    <scope>NUCLEOTIDE SEQUENCE</scope>
    <source>
        <strain evidence="10">BC1065</strain>
    </source>
</reference>
<feature type="transmembrane region" description="Helical" evidence="8">
    <location>
        <begin position="229"/>
        <end position="247"/>
    </location>
</feature>
<gene>
    <name evidence="10" type="primary">LAG1_1</name>
    <name evidence="10" type="ORF">DFQ27_002181</name>
</gene>
<feature type="compositionally biased region" description="Basic and acidic residues" evidence="7">
    <location>
        <begin position="380"/>
        <end position="390"/>
    </location>
</feature>
<feature type="domain" description="TLC" evidence="9">
    <location>
        <begin position="150"/>
        <end position="361"/>
    </location>
</feature>
<accession>A0A9P6UCZ3</accession>
<comment type="subcellular location">
    <subcellularLocation>
        <location evidence="1">Membrane</location>
        <topology evidence="1">Multi-pass membrane protein</topology>
    </subcellularLocation>
</comment>
<feature type="transmembrane region" description="Helical" evidence="8">
    <location>
        <begin position="329"/>
        <end position="350"/>
    </location>
</feature>
<dbReference type="SMART" id="SM00724">
    <property type="entry name" value="TLC"/>
    <property type="match status" value="1"/>
</dbReference>
<feature type="transmembrane region" description="Helical" evidence="8">
    <location>
        <begin position="156"/>
        <end position="174"/>
    </location>
</feature>
<dbReference type="GO" id="GO:0046513">
    <property type="term" value="P:ceramide biosynthetic process"/>
    <property type="evidence" value="ECO:0007669"/>
    <property type="project" value="InterPro"/>
</dbReference>
<dbReference type="EMBL" id="JAAAJB010000018">
    <property type="protein sequence ID" value="KAG0269765.1"/>
    <property type="molecule type" value="Genomic_DNA"/>
</dbReference>
<evidence type="ECO:0000256" key="2">
    <source>
        <dbReference type="ARBA" id="ARBA00009808"/>
    </source>
</evidence>
<evidence type="ECO:0000256" key="6">
    <source>
        <dbReference type="PROSITE-ProRule" id="PRU00205"/>
    </source>
</evidence>
<dbReference type="Pfam" id="PF03798">
    <property type="entry name" value="TRAM_LAG1_CLN8"/>
    <property type="match status" value="1"/>
</dbReference>
<dbReference type="PANTHER" id="PTHR12560:SF0">
    <property type="entry name" value="LD18904P"/>
    <property type="match status" value="1"/>
</dbReference>
<feature type="region of interest" description="Disordered" evidence="7">
    <location>
        <begin position="1"/>
        <end position="31"/>
    </location>
</feature>
<dbReference type="Proteomes" id="UP000807716">
    <property type="component" value="Unassembled WGS sequence"/>
</dbReference>
<keyword evidence="3 6" id="KW-0812">Transmembrane</keyword>
<feature type="transmembrane region" description="Helical" evidence="8">
    <location>
        <begin position="283"/>
        <end position="309"/>
    </location>
</feature>
<feature type="region of interest" description="Disordered" evidence="7">
    <location>
        <begin position="365"/>
        <end position="412"/>
    </location>
</feature>
<dbReference type="OrthoDB" id="537032at2759"/>
<name>A0A9P6UCZ3_9FUNG</name>
<dbReference type="GO" id="GO:0050291">
    <property type="term" value="F:sphingosine N-acyltransferase activity"/>
    <property type="evidence" value="ECO:0007669"/>
    <property type="project" value="InterPro"/>
</dbReference>
<dbReference type="PANTHER" id="PTHR12560">
    <property type="entry name" value="LONGEVITY ASSURANCE FACTOR 1 LAG1"/>
    <property type="match status" value="1"/>
</dbReference>
<dbReference type="GO" id="GO:0016020">
    <property type="term" value="C:membrane"/>
    <property type="evidence" value="ECO:0007669"/>
    <property type="project" value="UniProtKB-SubCell"/>
</dbReference>
<dbReference type="InterPro" id="IPR016439">
    <property type="entry name" value="Lag1/Lac1-like"/>
</dbReference>
<sequence length="412" mass="47581">MSKKSTGPNKAASTQDAHSHGGAPTINKRGKKKMASEPCWGGVVKTFHLHIFRDDRDLALKLLVMILCGGAVFGNSLFGKMLYLSYRVPEEVEEGKAAEPWYKASYAKGLDDLYFVAFWIIAFTYIRMFVMKDFFYPLARQFGIRGSKVERFAEQGYIVLYYVLSWVSGMWLMYNSPYWMNTEHYWIGYPFDKLNGAMKTYYLMQFGYWMQQFYVLHTDMKRRDHNAMLIHHFITSLLIGGSYFFHVTPIGNAILAIMDVADVFLAVPKMLRYMGFRLVCDVLFGLFVVAWAYTRHYLFVIVIHALIYQAPQLMDMSWNPAENKLFTPFVKNCFVTLLVGLELVLCFWFLMILKVIFKMFNGASADDNRSHDEESELEEADRRASTEKTHVKPTPVRDSPTVVLRAKASTKA</sequence>
<evidence type="ECO:0000256" key="7">
    <source>
        <dbReference type="SAM" id="MobiDB-lite"/>
    </source>
</evidence>